<sequence>MGMVVLNHRLFESGTHLYGFAPEVELGE</sequence>
<feature type="non-terminal residue" evidence="1">
    <location>
        <position position="28"/>
    </location>
</feature>
<accession>A0A1R0H091</accession>
<dbReference type="EMBL" id="LSSL01001419">
    <property type="protein sequence ID" value="OLY82563.1"/>
    <property type="molecule type" value="Genomic_DNA"/>
</dbReference>
<evidence type="ECO:0000313" key="2">
    <source>
        <dbReference type="Proteomes" id="UP000187455"/>
    </source>
</evidence>
<organism evidence="1 2">
    <name type="scientific">Smittium mucronatum</name>
    <dbReference type="NCBI Taxonomy" id="133383"/>
    <lineage>
        <taxon>Eukaryota</taxon>
        <taxon>Fungi</taxon>
        <taxon>Fungi incertae sedis</taxon>
        <taxon>Zoopagomycota</taxon>
        <taxon>Kickxellomycotina</taxon>
        <taxon>Harpellomycetes</taxon>
        <taxon>Harpellales</taxon>
        <taxon>Legeriomycetaceae</taxon>
        <taxon>Smittium</taxon>
    </lineage>
</organism>
<gene>
    <name evidence="1" type="ORF">AYI68_g3316</name>
</gene>
<protein>
    <submittedName>
        <fullName evidence="1">Uncharacterized protein</fullName>
    </submittedName>
</protein>
<dbReference type="Proteomes" id="UP000187455">
    <property type="component" value="Unassembled WGS sequence"/>
</dbReference>
<evidence type="ECO:0000313" key="1">
    <source>
        <dbReference type="EMBL" id="OLY82563.1"/>
    </source>
</evidence>
<comment type="caution">
    <text evidence="1">The sequence shown here is derived from an EMBL/GenBank/DDBJ whole genome shotgun (WGS) entry which is preliminary data.</text>
</comment>
<dbReference type="AlphaFoldDB" id="A0A1R0H091"/>
<proteinExistence type="predicted"/>
<name>A0A1R0H091_9FUNG</name>
<keyword evidence="2" id="KW-1185">Reference proteome</keyword>
<reference evidence="1 2" key="1">
    <citation type="journal article" date="2016" name="Mol. Biol. Evol.">
        <title>Genome-Wide Survey of Gut Fungi (Harpellales) Reveals the First Horizontally Transferred Ubiquitin Gene from a Mosquito Host.</title>
        <authorList>
            <person name="Wang Y."/>
            <person name="White M.M."/>
            <person name="Kvist S."/>
            <person name="Moncalvo J.M."/>
        </authorList>
    </citation>
    <scope>NUCLEOTIDE SEQUENCE [LARGE SCALE GENOMIC DNA]</scope>
    <source>
        <strain evidence="1 2">ALG-7-W6</strain>
    </source>
</reference>